<proteinExistence type="predicted"/>
<protein>
    <submittedName>
        <fullName evidence="5">Glycosyltransferase</fullName>
    </submittedName>
</protein>
<name>A0A7J4MW34_METTF</name>
<evidence type="ECO:0000256" key="3">
    <source>
        <dbReference type="SAM" id="Phobius"/>
    </source>
</evidence>
<dbReference type="AlphaFoldDB" id="A0A7J4MW34"/>
<dbReference type="InterPro" id="IPR001173">
    <property type="entry name" value="Glyco_trans_2-like"/>
</dbReference>
<evidence type="ECO:0000259" key="4">
    <source>
        <dbReference type="Pfam" id="PF00535"/>
    </source>
</evidence>
<gene>
    <name evidence="5" type="ORF">HA285_03515</name>
</gene>
<dbReference type="PANTHER" id="PTHR43630">
    <property type="entry name" value="POLY-BETA-1,6-N-ACETYL-D-GLUCOSAMINE SYNTHASE"/>
    <property type="match status" value="1"/>
</dbReference>
<evidence type="ECO:0000256" key="1">
    <source>
        <dbReference type="ARBA" id="ARBA00022676"/>
    </source>
</evidence>
<keyword evidence="1" id="KW-0328">Glycosyltransferase</keyword>
<evidence type="ECO:0000313" key="5">
    <source>
        <dbReference type="EMBL" id="HIH64652.1"/>
    </source>
</evidence>
<evidence type="ECO:0000313" key="6">
    <source>
        <dbReference type="Proteomes" id="UP000538031"/>
    </source>
</evidence>
<dbReference type="GO" id="GO:0016757">
    <property type="term" value="F:glycosyltransferase activity"/>
    <property type="evidence" value="ECO:0007669"/>
    <property type="project" value="UniProtKB-KW"/>
</dbReference>
<organism evidence="5 6">
    <name type="scientific">Methanothermobacter thermautotrophicus</name>
    <name type="common">Methanobacterium thermoformicicum</name>
    <dbReference type="NCBI Taxonomy" id="145262"/>
    <lineage>
        <taxon>Archaea</taxon>
        <taxon>Methanobacteriati</taxon>
        <taxon>Methanobacteriota</taxon>
        <taxon>Methanomada group</taxon>
        <taxon>Methanobacteria</taxon>
        <taxon>Methanobacteriales</taxon>
        <taxon>Methanobacteriaceae</taxon>
        <taxon>Methanothermobacter</taxon>
    </lineage>
</organism>
<keyword evidence="3" id="KW-0472">Membrane</keyword>
<dbReference type="EMBL" id="DUHT01000038">
    <property type="protein sequence ID" value="HIH64652.1"/>
    <property type="molecule type" value="Genomic_DNA"/>
</dbReference>
<sequence>MEDPLWVSMMVWGTWLLVAIVIDGVLLPLKLLLARKSLKNLNNDITVEDDELPQISIVIPAHNEEERIHECLLSIINSEYPPEKMQVIAVDDGSEDGTRSQIKKASVDAIMKGVRIQLIEKIHTGKVHSLNTGLRKATGEIIFTVDADVILEKTALKNMVKVFLADPDVGAASGYIEVRWDPLKVRFREKFFSRCEFLEYLNSFNFERNYQSWIDSLYTMSGAFSAFRREVMGSVGGYWPVTVAEDMHVTMMLHKKKINVINVPDAIGYVSAITDYDTLYSQRSRWARGQLEVAAISGKSYYEENRTSFRDILSIIRDSRDPKLIKLIFSYLWNLLRDSFKELKGKTWRYFDLMGLMRILFVDHTIAFPRLLWVFVLILLPFMGLYIEVIPVVMLLMYVFYILVDLIVTVFTYNYSSGKTRQKIEEAIPFIVLMPIYRIMIFCFRVSAFLQSLNEPADWKVEGPINGIKNGANNMKENVAKSVEAMILGLSGTYFSRKRGK</sequence>
<reference evidence="6" key="1">
    <citation type="journal article" date="2020" name="bioRxiv">
        <title>A rank-normalized archaeal taxonomy based on genome phylogeny resolves widespread incomplete and uneven classifications.</title>
        <authorList>
            <person name="Rinke C."/>
            <person name="Chuvochina M."/>
            <person name="Mussig A.J."/>
            <person name="Chaumeil P.-A."/>
            <person name="Waite D.W."/>
            <person name="Whitman W.B."/>
            <person name="Parks D.H."/>
            <person name="Hugenholtz P."/>
        </authorList>
    </citation>
    <scope>NUCLEOTIDE SEQUENCE [LARGE SCALE GENOMIC DNA]</scope>
</reference>
<accession>A0A7J4MW34</accession>
<dbReference type="Proteomes" id="UP000538031">
    <property type="component" value="Unassembled WGS sequence"/>
</dbReference>
<dbReference type="InterPro" id="IPR029044">
    <property type="entry name" value="Nucleotide-diphossugar_trans"/>
</dbReference>
<evidence type="ECO:0000256" key="2">
    <source>
        <dbReference type="ARBA" id="ARBA00022679"/>
    </source>
</evidence>
<feature type="transmembrane region" description="Helical" evidence="3">
    <location>
        <begin position="393"/>
        <end position="415"/>
    </location>
</feature>
<dbReference type="CDD" id="cd06423">
    <property type="entry name" value="CESA_like"/>
    <property type="match status" value="1"/>
</dbReference>
<keyword evidence="3" id="KW-1133">Transmembrane helix</keyword>
<dbReference type="PANTHER" id="PTHR43630:SF1">
    <property type="entry name" value="POLY-BETA-1,6-N-ACETYL-D-GLUCOSAMINE SYNTHASE"/>
    <property type="match status" value="1"/>
</dbReference>
<feature type="transmembrane region" description="Helical" evidence="3">
    <location>
        <begin position="367"/>
        <end position="387"/>
    </location>
</feature>
<comment type="caution">
    <text evidence="5">The sequence shown here is derived from an EMBL/GenBank/DDBJ whole genome shotgun (WGS) entry which is preliminary data.</text>
</comment>
<keyword evidence="2 5" id="KW-0808">Transferase</keyword>
<dbReference type="Gene3D" id="3.90.550.10">
    <property type="entry name" value="Spore Coat Polysaccharide Biosynthesis Protein SpsA, Chain A"/>
    <property type="match status" value="1"/>
</dbReference>
<feature type="transmembrane region" description="Helical" evidence="3">
    <location>
        <begin position="427"/>
        <end position="450"/>
    </location>
</feature>
<keyword evidence="3" id="KW-0812">Transmembrane</keyword>
<feature type="transmembrane region" description="Helical" evidence="3">
    <location>
        <begin position="12"/>
        <end position="33"/>
    </location>
</feature>
<dbReference type="SUPFAM" id="SSF53448">
    <property type="entry name" value="Nucleotide-diphospho-sugar transferases"/>
    <property type="match status" value="1"/>
</dbReference>
<dbReference type="Pfam" id="PF00535">
    <property type="entry name" value="Glycos_transf_2"/>
    <property type="match status" value="1"/>
</dbReference>
<feature type="domain" description="Glycosyltransferase 2-like" evidence="4">
    <location>
        <begin position="56"/>
        <end position="232"/>
    </location>
</feature>